<evidence type="ECO:0000256" key="1">
    <source>
        <dbReference type="SAM" id="MobiDB-lite"/>
    </source>
</evidence>
<dbReference type="HOGENOM" id="CLU_1676257_0_0_10"/>
<organism evidence="2 3">
    <name type="scientific">Porphyromonas gingivalis (strain ATCC 33277 / DSM 20709 / CIP 103683 / JCM 12257 / NCTC 11834 / 2561)</name>
    <dbReference type="NCBI Taxonomy" id="431947"/>
    <lineage>
        <taxon>Bacteria</taxon>
        <taxon>Pseudomonadati</taxon>
        <taxon>Bacteroidota</taxon>
        <taxon>Bacteroidia</taxon>
        <taxon>Bacteroidales</taxon>
        <taxon>Porphyromonadaceae</taxon>
        <taxon>Porphyromonas</taxon>
    </lineage>
</organism>
<dbReference type="EMBL" id="AP009380">
    <property type="protein sequence ID" value="BAG34518.1"/>
    <property type="molecule type" value="Genomic_DNA"/>
</dbReference>
<proteinExistence type="predicted"/>
<dbReference type="KEGG" id="pgn:PGN_2000"/>
<name>B2RMC3_PORG3</name>
<evidence type="ECO:0000313" key="2">
    <source>
        <dbReference type="EMBL" id="BAG34518.1"/>
    </source>
</evidence>
<protein>
    <submittedName>
        <fullName evidence="2">Uncharacterized protein</fullName>
    </submittedName>
</protein>
<evidence type="ECO:0000313" key="3">
    <source>
        <dbReference type="Proteomes" id="UP000008842"/>
    </source>
</evidence>
<dbReference type="Proteomes" id="UP000008842">
    <property type="component" value="Chromosome"/>
</dbReference>
<sequence length="157" mass="17897">MVYCGRGIFLILSESLSASGKLHSSIIGEGSPRSFSFGIGSAEPLSVKRKIHTMIVSIIEEDNPRLFDRKKLHKQRQPTDIPPTKRMCREHHPLSDEFTRGNFLFCPSQKRGAQTFRFWRGSEKNLAPLRKNSRAAFQKNTRHNRSVSGSYFRGCQS</sequence>
<dbReference type="AlphaFoldDB" id="B2RMC3"/>
<feature type="region of interest" description="Disordered" evidence="1">
    <location>
        <begin position="135"/>
        <end position="157"/>
    </location>
</feature>
<gene>
    <name evidence="2" type="ordered locus">PGN_2000</name>
</gene>
<accession>B2RMC3</accession>
<reference evidence="2 3" key="1">
    <citation type="journal article" date="2008" name="DNA Res.">
        <title>Determination of the genome sequence of Porphyromonas gingivalis strain ATCC 33277 and genomic comparison with strain W83 revealed extensive genome rearrangements in P. gingivalis.</title>
        <authorList>
            <person name="Naito M."/>
            <person name="Hirakawa H."/>
            <person name="Yamashita A."/>
            <person name="Ohara N."/>
            <person name="Shoji M."/>
            <person name="Yukitake H."/>
            <person name="Nakayama K."/>
            <person name="Toh H."/>
            <person name="Yoshimura F."/>
            <person name="Kuhara S."/>
            <person name="Hattori M."/>
            <person name="Hayashi T."/>
            <person name="Nakayama K."/>
        </authorList>
    </citation>
    <scope>NUCLEOTIDE SEQUENCE [LARGE SCALE GENOMIC DNA]</scope>
    <source>
        <strain evidence="3">ATCC 33277 / DSM 20709 / CIP 103683 / JCM 12257 / NCTC 11834 / 2561</strain>
    </source>
</reference>